<dbReference type="PANTHER" id="PTHR44196">
    <property type="entry name" value="DEHYDROGENASE/REDUCTASE SDR FAMILY MEMBER 7B"/>
    <property type="match status" value="1"/>
</dbReference>
<dbReference type="STRING" id="1230097.A0A423W550"/>
<keyword evidence="7" id="KW-1185">Reference proteome</keyword>
<dbReference type="GO" id="GO:0016020">
    <property type="term" value="C:membrane"/>
    <property type="evidence" value="ECO:0007669"/>
    <property type="project" value="TreeGrafter"/>
</dbReference>
<keyword evidence="5" id="KW-1133">Transmembrane helix</keyword>
<gene>
    <name evidence="6" type="ORF">VPNG_08541</name>
</gene>
<dbReference type="Proteomes" id="UP000285146">
    <property type="component" value="Unassembled WGS sequence"/>
</dbReference>
<feature type="transmembrane region" description="Helical" evidence="5">
    <location>
        <begin position="6"/>
        <end position="23"/>
    </location>
</feature>
<comment type="function">
    <text evidence="4">Putative oxidoreductase.</text>
</comment>
<sequence length="309" mass="33074">MVSERLQILSALVAIAVPSIYLLRRKLRRRRLASPERVLILGASSGVGHATAIQYARRGVKVCVVARRADKINALAAECGDNCIAVAADLSVVDDMVRVRQTIEKAWGGLDTIHVCAGVSALKPILELTGSEGDEDASGEGIQNAQDIALKAVQGNFTGPLVAALTFIPMLTRTSSSPSILLVSSMAALVPAPTRALYAATKASSLLLYQALAIEQPEIAFTFILPATIEGGFRASAVDAGPVRESDPNKKGLKIDYVAARCIDAVDNGIRGNIILPRFPYAIAHHLYYLIPSFIEKQAAKKYNFPARR</sequence>
<name>A0A423W550_9PEZI</name>
<dbReference type="OrthoDB" id="37659at2759"/>
<dbReference type="AlphaFoldDB" id="A0A423W550"/>
<evidence type="ECO:0000256" key="2">
    <source>
        <dbReference type="ARBA" id="ARBA00022857"/>
    </source>
</evidence>
<keyword evidence="5" id="KW-0812">Transmembrane</keyword>
<keyword evidence="5" id="KW-0472">Membrane</keyword>
<evidence type="ECO:0008006" key="8">
    <source>
        <dbReference type="Google" id="ProtNLM"/>
    </source>
</evidence>
<comment type="similarity">
    <text evidence="1">Belongs to the short-chain dehydrogenases/reductases (SDR) family.</text>
</comment>
<dbReference type="InterPro" id="IPR002347">
    <property type="entry name" value="SDR_fam"/>
</dbReference>
<evidence type="ECO:0000256" key="3">
    <source>
        <dbReference type="ARBA" id="ARBA00023002"/>
    </source>
</evidence>
<evidence type="ECO:0000313" key="7">
    <source>
        <dbReference type="Proteomes" id="UP000285146"/>
    </source>
</evidence>
<proteinExistence type="inferred from homology"/>
<dbReference type="PROSITE" id="PS00061">
    <property type="entry name" value="ADH_SHORT"/>
    <property type="match status" value="1"/>
</dbReference>
<dbReference type="InterPro" id="IPR020904">
    <property type="entry name" value="Sc_DH/Rdtase_CS"/>
</dbReference>
<evidence type="ECO:0000256" key="5">
    <source>
        <dbReference type="SAM" id="Phobius"/>
    </source>
</evidence>
<evidence type="ECO:0000313" key="6">
    <source>
        <dbReference type="EMBL" id="ROV98461.1"/>
    </source>
</evidence>
<dbReference type="PANTHER" id="PTHR44196:SF1">
    <property type="entry name" value="DEHYDROGENASE_REDUCTASE SDR FAMILY MEMBER 7B"/>
    <property type="match status" value="1"/>
</dbReference>
<evidence type="ECO:0000256" key="1">
    <source>
        <dbReference type="ARBA" id="ARBA00006484"/>
    </source>
</evidence>
<dbReference type="Pfam" id="PF00106">
    <property type="entry name" value="adh_short"/>
    <property type="match status" value="1"/>
</dbReference>
<dbReference type="Gene3D" id="3.40.50.720">
    <property type="entry name" value="NAD(P)-binding Rossmann-like Domain"/>
    <property type="match status" value="1"/>
</dbReference>
<dbReference type="InterPro" id="IPR036291">
    <property type="entry name" value="NAD(P)-bd_dom_sf"/>
</dbReference>
<accession>A0A423W550</accession>
<protein>
    <recommendedName>
        <fullName evidence="8">NAD(P)-binding protein</fullName>
    </recommendedName>
</protein>
<keyword evidence="2" id="KW-0521">NADP</keyword>
<evidence type="ECO:0000256" key="4">
    <source>
        <dbReference type="ARBA" id="ARBA00037096"/>
    </source>
</evidence>
<keyword evidence="3" id="KW-0560">Oxidoreductase</keyword>
<organism evidence="6 7">
    <name type="scientific">Cytospora leucostoma</name>
    <dbReference type="NCBI Taxonomy" id="1230097"/>
    <lineage>
        <taxon>Eukaryota</taxon>
        <taxon>Fungi</taxon>
        <taxon>Dikarya</taxon>
        <taxon>Ascomycota</taxon>
        <taxon>Pezizomycotina</taxon>
        <taxon>Sordariomycetes</taxon>
        <taxon>Sordariomycetidae</taxon>
        <taxon>Diaporthales</taxon>
        <taxon>Cytosporaceae</taxon>
        <taxon>Cytospora</taxon>
    </lineage>
</organism>
<dbReference type="PRINTS" id="PR00081">
    <property type="entry name" value="GDHRDH"/>
</dbReference>
<comment type="caution">
    <text evidence="6">The sequence shown here is derived from an EMBL/GenBank/DDBJ whole genome shotgun (WGS) entry which is preliminary data.</text>
</comment>
<dbReference type="EMBL" id="LKEB01000061">
    <property type="protein sequence ID" value="ROV98461.1"/>
    <property type="molecule type" value="Genomic_DNA"/>
</dbReference>
<dbReference type="SUPFAM" id="SSF51735">
    <property type="entry name" value="NAD(P)-binding Rossmann-fold domains"/>
    <property type="match status" value="1"/>
</dbReference>
<reference evidence="6 7" key="1">
    <citation type="submission" date="2015-09" db="EMBL/GenBank/DDBJ databases">
        <title>Host preference determinants of Valsa canker pathogens revealed by comparative genomics.</title>
        <authorList>
            <person name="Yin Z."/>
            <person name="Huang L."/>
        </authorList>
    </citation>
    <scope>NUCLEOTIDE SEQUENCE [LARGE SCALE GENOMIC DNA]</scope>
    <source>
        <strain evidence="6 7">SXYLt</strain>
    </source>
</reference>
<dbReference type="GO" id="GO:0016491">
    <property type="term" value="F:oxidoreductase activity"/>
    <property type="evidence" value="ECO:0007669"/>
    <property type="project" value="UniProtKB-KW"/>
</dbReference>
<dbReference type="InParanoid" id="A0A423W550"/>